<protein>
    <submittedName>
        <fullName evidence="4">2,3-dihydroxybenzoate-AMP ligase</fullName>
    </submittedName>
</protein>
<dbReference type="Proteomes" id="UP000198327">
    <property type="component" value="Unassembled WGS sequence"/>
</dbReference>
<dbReference type="RefSeq" id="WP_089243222.1">
    <property type="nucleotide sequence ID" value="NZ_FZOW01000002.1"/>
</dbReference>
<dbReference type="InterPro" id="IPR000873">
    <property type="entry name" value="AMP-dep_synth/lig_dom"/>
</dbReference>
<sequence length="538" mass="57915">MSSSADTLAPLVLDGVVAYPEEFAARYRDKGYWIGQTHSDLLADTVSAHPARIAVVDANRSLTYWELADRVQKVAGELSARGIQRGDRVVVHMPNTTEFVEVVFALFELGALPVFALAAHRRAEIEQFCVATGAHGYVTVDRFGLTSFEDIAAEIDTAVAGLVTVVVPVGDPSWAQAEPAARRTRALPSDIAFLQLSGGTTGTPKLIPRTHDDYLYSVRESARICAIDETSVMLAALPISHNFTMSSPGLLGLVAVGGCVVMAPDPSPDTCLRLVEQHEVTHAALVPPVLMAWLNSSARTERDISSLVSVWVGGAKLTSEVARRVGPELGCALTQVFGMAEGLVNYTRVGDDDATVFGTQGRPISPDDEVRVVDDAGEPVEVGMPGHLQTRGPYTIRGYFAAPQHNRTAFTEDGFYATGDIVVQDARGYLQVVGRSKDQINRGGEKIAPAVVENHLLAHEAIHDVSVVGIPDPVLGEKICAFVIRRDSDSDVPTAGQLRAFLRTERKVAAYTVPDTFEFVSEFPTTSVGKIDKKVQSR</sequence>
<reference evidence="5" key="1">
    <citation type="submission" date="2017-06" db="EMBL/GenBank/DDBJ databases">
        <authorList>
            <person name="Varghese N."/>
            <person name="Submissions S."/>
        </authorList>
    </citation>
    <scope>NUCLEOTIDE SEQUENCE [LARGE SCALE GENOMIC DNA]</scope>
    <source>
        <strain evidence="5">JCM 23211</strain>
    </source>
</reference>
<evidence type="ECO:0000313" key="5">
    <source>
        <dbReference type="Proteomes" id="UP000198327"/>
    </source>
</evidence>
<dbReference type="Pfam" id="PF13193">
    <property type="entry name" value="AMP-binding_C"/>
    <property type="match status" value="1"/>
</dbReference>
<proteinExistence type="predicted"/>
<dbReference type="Gene3D" id="3.30.300.30">
    <property type="match status" value="1"/>
</dbReference>
<organism evidence="4 5">
    <name type="scientific">Rhodococcoides kyotonense</name>
    <dbReference type="NCBI Taxonomy" id="398843"/>
    <lineage>
        <taxon>Bacteria</taxon>
        <taxon>Bacillati</taxon>
        <taxon>Actinomycetota</taxon>
        <taxon>Actinomycetes</taxon>
        <taxon>Mycobacteriales</taxon>
        <taxon>Nocardiaceae</taxon>
        <taxon>Rhodococcoides</taxon>
    </lineage>
</organism>
<feature type="domain" description="AMP-binding enzyme C-terminal" evidence="3">
    <location>
        <begin position="452"/>
        <end position="530"/>
    </location>
</feature>
<evidence type="ECO:0000313" key="4">
    <source>
        <dbReference type="EMBL" id="SNS38416.1"/>
    </source>
</evidence>
<dbReference type="Gene3D" id="2.30.38.10">
    <property type="entry name" value="Luciferase, Domain 3"/>
    <property type="match status" value="1"/>
</dbReference>
<dbReference type="STRING" id="398843.A3K89_04215"/>
<dbReference type="Pfam" id="PF00501">
    <property type="entry name" value="AMP-binding"/>
    <property type="match status" value="1"/>
</dbReference>
<dbReference type="AlphaFoldDB" id="A0A239E153"/>
<keyword evidence="5" id="KW-1185">Reference proteome</keyword>
<evidence type="ECO:0000259" key="3">
    <source>
        <dbReference type="Pfam" id="PF13193"/>
    </source>
</evidence>
<dbReference type="PANTHER" id="PTHR43767">
    <property type="entry name" value="LONG-CHAIN-FATTY-ACID--COA LIGASE"/>
    <property type="match status" value="1"/>
</dbReference>
<evidence type="ECO:0000256" key="1">
    <source>
        <dbReference type="ARBA" id="ARBA00022598"/>
    </source>
</evidence>
<accession>A0A239E153</accession>
<dbReference type="PROSITE" id="PS00455">
    <property type="entry name" value="AMP_BINDING"/>
    <property type="match status" value="1"/>
</dbReference>
<dbReference type="PANTHER" id="PTHR43767:SF1">
    <property type="entry name" value="NONRIBOSOMAL PEPTIDE SYNTHASE PES1 (EUROFUNG)-RELATED"/>
    <property type="match status" value="1"/>
</dbReference>
<gene>
    <name evidence="4" type="ORF">SAMN05421642_102149</name>
</gene>
<dbReference type="InterPro" id="IPR045851">
    <property type="entry name" value="AMP-bd_C_sf"/>
</dbReference>
<name>A0A239E153_9NOCA</name>
<dbReference type="GO" id="GO:0016878">
    <property type="term" value="F:acid-thiol ligase activity"/>
    <property type="evidence" value="ECO:0007669"/>
    <property type="project" value="UniProtKB-ARBA"/>
</dbReference>
<dbReference type="InterPro" id="IPR050237">
    <property type="entry name" value="ATP-dep_AMP-bd_enzyme"/>
</dbReference>
<dbReference type="InterPro" id="IPR025110">
    <property type="entry name" value="AMP-bd_C"/>
</dbReference>
<dbReference type="OrthoDB" id="9803968at2"/>
<dbReference type="InterPro" id="IPR020845">
    <property type="entry name" value="AMP-binding_CS"/>
</dbReference>
<dbReference type="EMBL" id="FZOW01000002">
    <property type="protein sequence ID" value="SNS38416.1"/>
    <property type="molecule type" value="Genomic_DNA"/>
</dbReference>
<evidence type="ECO:0000259" key="2">
    <source>
        <dbReference type="Pfam" id="PF00501"/>
    </source>
</evidence>
<keyword evidence="1 4" id="KW-0436">Ligase</keyword>
<dbReference type="SUPFAM" id="SSF56801">
    <property type="entry name" value="Acetyl-CoA synthetase-like"/>
    <property type="match status" value="1"/>
</dbReference>
<feature type="domain" description="AMP-dependent synthetase/ligase" evidence="2">
    <location>
        <begin position="44"/>
        <end position="400"/>
    </location>
</feature>
<dbReference type="FunFam" id="2.30.38.10:FF:000003">
    <property type="entry name" value="Vibriobactin-specific 2,3-dihydroxybenzoate-AMP ligase"/>
    <property type="match status" value="1"/>
</dbReference>
<dbReference type="Gene3D" id="3.40.50.980">
    <property type="match status" value="2"/>
</dbReference>